<dbReference type="InterPro" id="IPR006202">
    <property type="entry name" value="Neur_chan_lig-bd"/>
</dbReference>
<dbReference type="WBParaSite" id="jg16557">
    <property type="protein sequence ID" value="jg16557"/>
    <property type="gene ID" value="jg16557"/>
</dbReference>
<keyword evidence="1" id="KW-0812">Transmembrane</keyword>
<dbReference type="SUPFAM" id="SSF63712">
    <property type="entry name" value="Nicotinic receptor ligand binding domain-like"/>
    <property type="match status" value="1"/>
</dbReference>
<protein>
    <submittedName>
        <fullName evidence="4">Neurotransmitter-gated ion-channel ligand-binding domain-containing protein</fullName>
    </submittedName>
</protein>
<dbReference type="GO" id="GO:0004888">
    <property type="term" value="F:transmembrane signaling receptor activity"/>
    <property type="evidence" value="ECO:0007669"/>
    <property type="project" value="InterPro"/>
</dbReference>
<dbReference type="Proteomes" id="UP000887574">
    <property type="component" value="Unplaced"/>
</dbReference>
<dbReference type="Gene3D" id="2.70.170.10">
    <property type="entry name" value="Neurotransmitter-gated ion-channel ligand-binding domain"/>
    <property type="match status" value="1"/>
</dbReference>
<dbReference type="PANTHER" id="PTHR18945">
    <property type="entry name" value="NEUROTRANSMITTER GATED ION CHANNEL"/>
    <property type="match status" value="1"/>
</dbReference>
<feature type="transmembrane region" description="Helical" evidence="1">
    <location>
        <begin position="265"/>
        <end position="284"/>
    </location>
</feature>
<dbReference type="InterPro" id="IPR006201">
    <property type="entry name" value="Neur_channel"/>
</dbReference>
<keyword evidence="1" id="KW-1133">Transmembrane helix</keyword>
<proteinExistence type="predicted"/>
<organism evidence="3 4">
    <name type="scientific">Ditylenchus dipsaci</name>
    <dbReference type="NCBI Taxonomy" id="166011"/>
    <lineage>
        <taxon>Eukaryota</taxon>
        <taxon>Metazoa</taxon>
        <taxon>Ecdysozoa</taxon>
        <taxon>Nematoda</taxon>
        <taxon>Chromadorea</taxon>
        <taxon>Rhabditida</taxon>
        <taxon>Tylenchina</taxon>
        <taxon>Tylenchomorpha</taxon>
        <taxon>Sphaerularioidea</taxon>
        <taxon>Anguinidae</taxon>
        <taxon>Anguininae</taxon>
        <taxon>Ditylenchus</taxon>
    </lineage>
</organism>
<keyword evidence="1" id="KW-0472">Membrane</keyword>
<feature type="transmembrane region" description="Helical" evidence="1">
    <location>
        <begin position="330"/>
        <end position="349"/>
    </location>
</feature>
<evidence type="ECO:0000259" key="2">
    <source>
        <dbReference type="Pfam" id="PF02931"/>
    </source>
</evidence>
<name>A0A915D859_9BILA</name>
<dbReference type="AlphaFoldDB" id="A0A915D859"/>
<evidence type="ECO:0000313" key="3">
    <source>
        <dbReference type="Proteomes" id="UP000887574"/>
    </source>
</evidence>
<dbReference type="InterPro" id="IPR036734">
    <property type="entry name" value="Neur_chan_lig-bd_sf"/>
</dbReference>
<feature type="transmembrane region" description="Helical" evidence="1">
    <location>
        <begin position="430"/>
        <end position="454"/>
    </location>
</feature>
<accession>A0A915D859</accession>
<feature type="domain" description="Neurotransmitter-gated ion-channel ligand-binding" evidence="2">
    <location>
        <begin position="64"/>
        <end position="219"/>
    </location>
</feature>
<feature type="transmembrane region" description="Helical" evidence="1">
    <location>
        <begin position="296"/>
        <end position="318"/>
    </location>
</feature>
<evidence type="ECO:0000313" key="4">
    <source>
        <dbReference type="WBParaSite" id="jg16557"/>
    </source>
</evidence>
<dbReference type="GO" id="GO:0005230">
    <property type="term" value="F:extracellular ligand-gated monoatomic ion channel activity"/>
    <property type="evidence" value="ECO:0007669"/>
    <property type="project" value="InterPro"/>
</dbReference>
<evidence type="ECO:0000256" key="1">
    <source>
        <dbReference type="SAM" id="Phobius"/>
    </source>
</evidence>
<sequence length="455" mass="51558">MLLTQSNIDCEVQKNISDIKKVSIEELEMLENCVFNFLMHKEAEMSSSGGLNTLASNPPWLFPIKVTVDHFIIHQIDSLAKASAEFNIHGDLFISWNDSRLMWNETEWKIDSFELHENQQVWIPTFADESTCGIAEGCISKISDVELHNTGKVTARLTFRYPSFCKLNFYRYPEETNDCYLYLSVSNTERVVKYDIQTKQRAFLTKPVAISKIDTDRITTTLTNVETSVWVIQDLSIDIVKIDGFRSDFLQLSAKAKKEMSTLRIALSLPVTIATMVMLVSPLFGDLKTQACVKLLTLTLQTICFLFLCSIAPTNGFAGSKPKIYTFYEFLFFLTFLSILVTLVCLALCRLKRNVPASHNLYLAAKVINHFLCCIEPDPATNYQRHLEDSGFDTMSNSGLRNCAPGMNGPHDHSNSNSLANDYTMEWRHIFIAVNNLFSGVSFSIFCFVIIFGVM</sequence>
<keyword evidence="3" id="KW-1185">Reference proteome</keyword>
<reference evidence="4" key="1">
    <citation type="submission" date="2022-11" db="UniProtKB">
        <authorList>
            <consortium name="WormBaseParasite"/>
        </authorList>
    </citation>
    <scope>IDENTIFICATION</scope>
</reference>
<dbReference type="GO" id="GO:0016020">
    <property type="term" value="C:membrane"/>
    <property type="evidence" value="ECO:0007669"/>
    <property type="project" value="InterPro"/>
</dbReference>
<dbReference type="Pfam" id="PF02931">
    <property type="entry name" value="Neur_chan_LBD"/>
    <property type="match status" value="1"/>
</dbReference>